<keyword evidence="3 19" id="KW-0288">FMN</keyword>
<evidence type="ECO:0000256" key="20">
    <source>
        <dbReference type="SAM" id="MobiDB-lite"/>
    </source>
</evidence>
<dbReference type="Pfam" id="PF01207">
    <property type="entry name" value="Dus"/>
    <property type="match status" value="1"/>
</dbReference>
<evidence type="ECO:0000313" key="23">
    <source>
        <dbReference type="Proteomes" id="UP001372338"/>
    </source>
</evidence>
<feature type="compositionally biased region" description="Pro residues" evidence="20">
    <location>
        <begin position="67"/>
        <end position="80"/>
    </location>
</feature>
<keyword evidence="10" id="KW-0521">NADP</keyword>
<dbReference type="InterPro" id="IPR035587">
    <property type="entry name" value="DUS-like_FMN-bd"/>
</dbReference>
<dbReference type="SUPFAM" id="SSF51395">
    <property type="entry name" value="FMN-linked oxidoreductases"/>
    <property type="match status" value="1"/>
</dbReference>
<evidence type="ECO:0000256" key="11">
    <source>
        <dbReference type="ARBA" id="ARBA00023002"/>
    </source>
</evidence>
<feature type="compositionally biased region" description="Gly residues" evidence="20">
    <location>
        <begin position="8"/>
        <end position="17"/>
    </location>
</feature>
<evidence type="ECO:0000256" key="17">
    <source>
        <dbReference type="ARBA" id="ARBA00049513"/>
    </source>
</evidence>
<dbReference type="InterPro" id="IPR018517">
    <property type="entry name" value="tRNA_hU_synthase_CS"/>
</dbReference>
<dbReference type="CDD" id="cd02801">
    <property type="entry name" value="DUS_like_FMN"/>
    <property type="match status" value="1"/>
</dbReference>
<evidence type="ECO:0000259" key="21">
    <source>
        <dbReference type="PROSITE" id="PS50103"/>
    </source>
</evidence>
<keyword evidence="9 18" id="KW-0862">Zinc</keyword>
<keyword evidence="4" id="KW-0507">mRNA processing</keyword>
<dbReference type="GO" id="GO:0008270">
    <property type="term" value="F:zinc ion binding"/>
    <property type="evidence" value="ECO:0007669"/>
    <property type="project" value="UniProtKB-KW"/>
</dbReference>
<keyword evidence="8 18" id="KW-0863">Zinc-finger</keyword>
<keyword evidence="23" id="KW-1185">Reference proteome</keyword>
<keyword evidence="12" id="KW-0520">NAD</keyword>
<evidence type="ECO:0000256" key="9">
    <source>
        <dbReference type="ARBA" id="ARBA00022833"/>
    </source>
</evidence>
<keyword evidence="7" id="KW-0677">Repeat</keyword>
<keyword evidence="11 19" id="KW-0560">Oxidoreductase</keyword>
<feature type="zinc finger region" description="C3H1-type" evidence="18">
    <location>
        <begin position="99"/>
        <end position="130"/>
    </location>
</feature>
<comment type="caution">
    <text evidence="22">The sequence shown here is derived from an EMBL/GenBank/DDBJ whole genome shotgun (WGS) entry which is preliminary data.</text>
</comment>
<comment type="catalytic activity">
    <reaction evidence="16">
        <text>a 5,6-dihydrouridine in mRNA + NADP(+) = a uridine in mRNA + NADPH + H(+)</text>
        <dbReference type="Rhea" id="RHEA:69855"/>
        <dbReference type="Rhea" id="RHEA-COMP:14658"/>
        <dbReference type="Rhea" id="RHEA-COMP:17789"/>
        <dbReference type="ChEBI" id="CHEBI:15378"/>
        <dbReference type="ChEBI" id="CHEBI:57783"/>
        <dbReference type="ChEBI" id="CHEBI:58349"/>
        <dbReference type="ChEBI" id="CHEBI:65315"/>
        <dbReference type="ChEBI" id="CHEBI:74443"/>
    </reaction>
    <physiologicalReaction direction="right-to-left" evidence="16">
        <dbReference type="Rhea" id="RHEA:69857"/>
    </physiologicalReaction>
</comment>
<dbReference type="GO" id="GO:0050660">
    <property type="term" value="F:flavin adenine dinucleotide binding"/>
    <property type="evidence" value="ECO:0007669"/>
    <property type="project" value="UniProtKB-UniRule"/>
</dbReference>
<feature type="region of interest" description="Disordered" evidence="20">
    <location>
        <begin position="1"/>
        <end position="107"/>
    </location>
</feature>
<feature type="region of interest" description="Disordered" evidence="20">
    <location>
        <begin position="222"/>
        <end position="265"/>
    </location>
</feature>
<gene>
    <name evidence="22" type="ORF">RIF29_13107</name>
</gene>
<dbReference type="GO" id="GO:0006397">
    <property type="term" value="P:mRNA processing"/>
    <property type="evidence" value="ECO:0007669"/>
    <property type="project" value="UniProtKB-KW"/>
</dbReference>
<evidence type="ECO:0000256" key="19">
    <source>
        <dbReference type="RuleBase" id="RU291113"/>
    </source>
</evidence>
<dbReference type="Gene3D" id="4.10.1000.10">
    <property type="entry name" value="Zinc finger, CCCH-type"/>
    <property type="match status" value="1"/>
</dbReference>
<proteinExistence type="inferred from homology"/>
<dbReference type="Gene3D" id="3.20.20.70">
    <property type="entry name" value="Aldolase class I"/>
    <property type="match status" value="1"/>
</dbReference>
<evidence type="ECO:0000256" key="8">
    <source>
        <dbReference type="ARBA" id="ARBA00022771"/>
    </source>
</evidence>
<feature type="compositionally biased region" description="Basic and acidic residues" evidence="20">
    <location>
        <begin position="245"/>
        <end position="265"/>
    </location>
</feature>
<keyword evidence="2 19" id="KW-0285">Flavoprotein</keyword>
<dbReference type="GO" id="GO:0003723">
    <property type="term" value="F:RNA binding"/>
    <property type="evidence" value="ECO:0007669"/>
    <property type="project" value="TreeGrafter"/>
</dbReference>
<feature type="compositionally biased region" description="Low complexity" evidence="20">
    <location>
        <begin position="21"/>
        <end position="36"/>
    </location>
</feature>
<comment type="function">
    <text evidence="13">Catalyzes the synthesis of dihydrouridine, a modified base found in the D-loop of most tRNAs. Specifically modifies U47 in cytoplasmic tRNAs. Catalyzes the synthesis of dihydrouridine in some mRNAs, thereby affecting their translation.</text>
</comment>
<evidence type="ECO:0000256" key="6">
    <source>
        <dbReference type="ARBA" id="ARBA00022723"/>
    </source>
</evidence>
<evidence type="ECO:0000256" key="10">
    <source>
        <dbReference type="ARBA" id="ARBA00022857"/>
    </source>
</evidence>
<reference evidence="22 23" key="1">
    <citation type="submission" date="2024-01" db="EMBL/GenBank/DDBJ databases">
        <title>The genomes of 5 underutilized Papilionoideae crops provide insights into root nodulation and disease resistanc.</title>
        <authorList>
            <person name="Yuan L."/>
        </authorList>
    </citation>
    <scope>NUCLEOTIDE SEQUENCE [LARGE SCALE GENOMIC DNA]</scope>
    <source>
        <strain evidence="22">ZHUSHIDOU_FW_LH</strain>
        <tissue evidence="22">Leaf</tissue>
    </source>
</reference>
<feature type="domain" description="C3H1-type" evidence="21">
    <location>
        <begin position="99"/>
        <end position="130"/>
    </location>
</feature>
<dbReference type="Pfam" id="PF25585">
    <property type="entry name" value="zf-CCCH_DUS3L"/>
    <property type="match status" value="1"/>
</dbReference>
<evidence type="ECO:0000256" key="5">
    <source>
        <dbReference type="ARBA" id="ARBA00022694"/>
    </source>
</evidence>
<evidence type="ECO:0000256" key="7">
    <source>
        <dbReference type="ARBA" id="ARBA00022737"/>
    </source>
</evidence>
<dbReference type="FunFam" id="4.10.1000.10:FF:000029">
    <property type="entry name" value="tRNA-dihydrouridine(47) synthase [NAD(P)(+)]"/>
    <property type="match status" value="1"/>
</dbReference>
<dbReference type="InterPro" id="IPR013785">
    <property type="entry name" value="Aldolase_TIM"/>
</dbReference>
<evidence type="ECO:0000256" key="12">
    <source>
        <dbReference type="ARBA" id="ARBA00023027"/>
    </source>
</evidence>
<dbReference type="Proteomes" id="UP001372338">
    <property type="component" value="Unassembled WGS sequence"/>
</dbReference>
<evidence type="ECO:0000256" key="15">
    <source>
        <dbReference type="ARBA" id="ARBA00048342"/>
    </source>
</evidence>
<evidence type="ECO:0000256" key="4">
    <source>
        <dbReference type="ARBA" id="ARBA00022664"/>
    </source>
</evidence>
<dbReference type="EC" id="1.3.1.-" evidence="19"/>
<dbReference type="PANTHER" id="PTHR45846">
    <property type="entry name" value="TRNA-DIHYDROURIDINE(47) SYNTHASE [NAD(P)(+)]-LIKE"/>
    <property type="match status" value="1"/>
</dbReference>
<keyword evidence="6 18" id="KW-0479">Metal-binding</keyword>
<feature type="compositionally biased region" description="Low complexity" evidence="20">
    <location>
        <begin position="56"/>
        <end position="66"/>
    </location>
</feature>
<organism evidence="22 23">
    <name type="scientific">Crotalaria pallida</name>
    <name type="common">Smooth rattlebox</name>
    <name type="synonym">Crotalaria striata</name>
    <dbReference type="NCBI Taxonomy" id="3830"/>
    <lineage>
        <taxon>Eukaryota</taxon>
        <taxon>Viridiplantae</taxon>
        <taxon>Streptophyta</taxon>
        <taxon>Embryophyta</taxon>
        <taxon>Tracheophyta</taxon>
        <taxon>Spermatophyta</taxon>
        <taxon>Magnoliopsida</taxon>
        <taxon>eudicotyledons</taxon>
        <taxon>Gunneridae</taxon>
        <taxon>Pentapetalae</taxon>
        <taxon>rosids</taxon>
        <taxon>fabids</taxon>
        <taxon>Fabales</taxon>
        <taxon>Fabaceae</taxon>
        <taxon>Papilionoideae</taxon>
        <taxon>50 kb inversion clade</taxon>
        <taxon>genistoids sensu lato</taxon>
        <taxon>core genistoids</taxon>
        <taxon>Crotalarieae</taxon>
        <taxon>Crotalaria</taxon>
    </lineage>
</organism>
<comment type="cofactor">
    <cofactor evidence="1 19">
        <name>FMN</name>
        <dbReference type="ChEBI" id="CHEBI:58210"/>
    </cofactor>
</comment>
<comment type="similarity">
    <text evidence="19">Belongs to the dus family. Dus3 subfamily.</text>
</comment>
<evidence type="ECO:0000256" key="18">
    <source>
        <dbReference type="PROSITE-ProRule" id="PRU00723"/>
    </source>
</evidence>
<dbReference type="AlphaFoldDB" id="A0AAN9P2Q9"/>
<comment type="catalytic activity">
    <reaction evidence="14">
        <text>5,6-dihydrouridine(47) in tRNA + NAD(+) = uridine(47) in tRNA + NADH + H(+)</text>
        <dbReference type="Rhea" id="RHEA:53364"/>
        <dbReference type="Rhea" id="RHEA-COMP:13539"/>
        <dbReference type="Rhea" id="RHEA-COMP:13540"/>
        <dbReference type="ChEBI" id="CHEBI:15378"/>
        <dbReference type="ChEBI" id="CHEBI:57540"/>
        <dbReference type="ChEBI" id="CHEBI:57945"/>
        <dbReference type="ChEBI" id="CHEBI:65315"/>
        <dbReference type="ChEBI" id="CHEBI:74443"/>
        <dbReference type="EC" id="1.3.1.89"/>
    </reaction>
    <physiologicalReaction direction="right-to-left" evidence="14">
        <dbReference type="Rhea" id="RHEA:53366"/>
    </physiologicalReaction>
</comment>
<evidence type="ECO:0000313" key="22">
    <source>
        <dbReference type="EMBL" id="KAK7283534.1"/>
    </source>
</evidence>
<dbReference type="PROSITE" id="PS01136">
    <property type="entry name" value="UPF0034"/>
    <property type="match status" value="1"/>
</dbReference>
<dbReference type="PANTHER" id="PTHR45846:SF1">
    <property type="entry name" value="TRNA-DIHYDROURIDINE(47) SYNTHASE [NAD(P)(+)]-LIKE"/>
    <property type="match status" value="1"/>
</dbReference>
<evidence type="ECO:0000256" key="1">
    <source>
        <dbReference type="ARBA" id="ARBA00001917"/>
    </source>
</evidence>
<keyword evidence="5 19" id="KW-0819">tRNA processing</keyword>
<dbReference type="GO" id="GO:0102265">
    <property type="term" value="F:tRNA-dihydrouridine47 synthase activity"/>
    <property type="evidence" value="ECO:0007669"/>
    <property type="project" value="UniProtKB-EC"/>
</dbReference>
<accession>A0AAN9P2Q9</accession>
<protein>
    <recommendedName>
        <fullName evidence="19">tRNA-dihydrouridine(47) synthase [NAD(P)(+)]</fullName>
        <ecNumber evidence="19">1.3.1.-</ecNumber>
    </recommendedName>
    <alternativeName>
        <fullName evidence="19">tRNA-dihydrouridine synthase 3</fullName>
    </alternativeName>
</protein>
<dbReference type="FunFam" id="3.20.20.70:FF:000067">
    <property type="entry name" value="tRNA-dihydrouridine(47) synthase [NAD(P)(+)]"/>
    <property type="match status" value="1"/>
</dbReference>
<comment type="catalytic activity">
    <reaction evidence="15">
        <text>a 5,6-dihydrouridine in mRNA + NAD(+) = a uridine in mRNA + NADH + H(+)</text>
        <dbReference type="Rhea" id="RHEA:69851"/>
        <dbReference type="Rhea" id="RHEA-COMP:14658"/>
        <dbReference type="Rhea" id="RHEA-COMP:17789"/>
        <dbReference type="ChEBI" id="CHEBI:15378"/>
        <dbReference type="ChEBI" id="CHEBI:57540"/>
        <dbReference type="ChEBI" id="CHEBI:57945"/>
        <dbReference type="ChEBI" id="CHEBI:65315"/>
        <dbReference type="ChEBI" id="CHEBI:74443"/>
    </reaction>
    <physiologicalReaction direction="right-to-left" evidence="15">
        <dbReference type="Rhea" id="RHEA:69853"/>
    </physiologicalReaction>
</comment>
<evidence type="ECO:0000256" key="2">
    <source>
        <dbReference type="ARBA" id="ARBA00022630"/>
    </source>
</evidence>
<feature type="zinc finger region" description="C3H1-type" evidence="18">
    <location>
        <begin position="143"/>
        <end position="168"/>
    </location>
</feature>
<dbReference type="EMBL" id="JAYWIO010000002">
    <property type="protein sequence ID" value="KAK7283534.1"/>
    <property type="molecule type" value="Genomic_DNA"/>
</dbReference>
<feature type="compositionally biased region" description="Polar residues" evidence="20">
    <location>
        <begin position="234"/>
        <end position="244"/>
    </location>
</feature>
<evidence type="ECO:0000256" key="3">
    <source>
        <dbReference type="ARBA" id="ARBA00022643"/>
    </source>
</evidence>
<name>A0AAN9P2Q9_CROPI</name>
<evidence type="ECO:0000256" key="13">
    <source>
        <dbReference type="ARBA" id="ARBA00045934"/>
    </source>
</evidence>
<dbReference type="PROSITE" id="PS50103">
    <property type="entry name" value="ZF_C3H1"/>
    <property type="match status" value="2"/>
</dbReference>
<evidence type="ECO:0000256" key="14">
    <source>
        <dbReference type="ARBA" id="ARBA00048266"/>
    </source>
</evidence>
<comment type="catalytic activity">
    <reaction evidence="17">
        <text>5,6-dihydrouridine(47) in tRNA + NADP(+) = uridine(47) in tRNA + NADPH + H(+)</text>
        <dbReference type="Rhea" id="RHEA:53360"/>
        <dbReference type="Rhea" id="RHEA-COMP:13539"/>
        <dbReference type="Rhea" id="RHEA-COMP:13540"/>
        <dbReference type="ChEBI" id="CHEBI:15378"/>
        <dbReference type="ChEBI" id="CHEBI:57783"/>
        <dbReference type="ChEBI" id="CHEBI:58349"/>
        <dbReference type="ChEBI" id="CHEBI:65315"/>
        <dbReference type="ChEBI" id="CHEBI:74443"/>
        <dbReference type="EC" id="1.3.1.89"/>
    </reaction>
    <physiologicalReaction direction="right-to-left" evidence="17">
        <dbReference type="Rhea" id="RHEA:53362"/>
    </physiologicalReaction>
</comment>
<sequence>MEEEEGEGGGGGGGGGSHAISEVSVSESEQSPQQLVAKCIAPVNKNFLRPPPPLRPSSSANDVVSDPPSPSQSQPPPPPLINNKKSKRQLKRERLQGQKSPQNLCPVIGKTGDVNSCPYKDKCRFSHDIEAFKAQKPVDLEGECPFFKSDGYCPYGLVCRFSSTHGGGMPPSDNQNDPRKGSEVNGLSKDVQKLLWKNKMSFPKADAKLKSLGLRVISKSKRNDLENSDGGNTGSNKNNHSNDIGSHEDTSDSGPKLEGDTKDYTADENVECDALCPQKRRKTAENEGVSVTEEIVESCVNAEPEAETDAITTETGVSVAEEIIERSCIKAETEAEIDNVTTETGVCVTEESVERSDIKEEGDTIAPETDLSLKLHPHEKKLIDFKDKLYLAPLTTVGNLPFRRVCKVLGADVTCGEMAMCTNLLQGQASEWALLRRHQSEDLFGVQICGAYPDTVARAVELIEQECTIDFIDINMGCPIDIVVNKGAGSALLTKPMRMKSIVEVASGTVDKPITVKVRTAYFEGKNRIDSLIGDIGTWGASAVTIHGRSRQQRYSKLADWDYIYNCVKKAPNTLQVVGNGDVFSFEDWNKHRTEGPELASCMIARGALIKPWLFTEIKEQRHWDISSGERLNILKDFVHFGLEHWGSDTKGVETTRRFLLEWLSYTCRYIPVGLLDVVPQRINWRPPCYYGRDELETLMASDSAADWVRISEMLLGKVPEGFTFAPKHKSNAYDRAENG</sequence>
<feature type="domain" description="C3H1-type" evidence="21">
    <location>
        <begin position="143"/>
        <end position="168"/>
    </location>
</feature>
<evidence type="ECO:0000256" key="16">
    <source>
        <dbReference type="ARBA" id="ARBA00049447"/>
    </source>
</evidence>
<dbReference type="InterPro" id="IPR000571">
    <property type="entry name" value="Znf_CCCH"/>
</dbReference>